<protein>
    <submittedName>
        <fullName evidence="2">Uncharacterized protein</fullName>
    </submittedName>
</protein>
<evidence type="ECO:0000313" key="2">
    <source>
        <dbReference type="EMBL" id="PIM99765.1"/>
    </source>
</evidence>
<dbReference type="EMBL" id="NKXS01007376">
    <property type="protein sequence ID" value="PIM99765.1"/>
    <property type="molecule type" value="Genomic_DNA"/>
</dbReference>
<gene>
    <name evidence="2" type="ORF">CDL12_27736</name>
</gene>
<feature type="compositionally biased region" description="Polar residues" evidence="1">
    <location>
        <begin position="76"/>
        <end position="85"/>
    </location>
</feature>
<dbReference type="AlphaFoldDB" id="A0A2G9G375"/>
<dbReference type="OrthoDB" id="60033at2759"/>
<keyword evidence="3" id="KW-1185">Reference proteome</keyword>
<evidence type="ECO:0000313" key="3">
    <source>
        <dbReference type="Proteomes" id="UP000231279"/>
    </source>
</evidence>
<name>A0A2G9G375_9LAMI</name>
<dbReference type="STRING" id="429701.A0A2G9G375"/>
<comment type="caution">
    <text evidence="2">The sequence shown here is derived from an EMBL/GenBank/DDBJ whole genome shotgun (WGS) entry which is preliminary data.</text>
</comment>
<feature type="region of interest" description="Disordered" evidence="1">
    <location>
        <begin position="76"/>
        <end position="95"/>
    </location>
</feature>
<dbReference type="Proteomes" id="UP000231279">
    <property type="component" value="Unassembled WGS sequence"/>
</dbReference>
<sequence length="167" mass="19222">MKQKHMLIFMIKSLKNHMFLEHFIDKMKRKMAVSDRRILKKRTLEDTDSIDKTVNPCVDDKRLKVDEELTIQSEIQAKESGSCSSQEHKAETSISETNSFDVGSEKFVLWEKLMEDDMIYDEDQDVAKKQEFDIVLEFESLIAKPPECGLNTRGMVDVVGCPVSTAQ</sequence>
<evidence type="ECO:0000256" key="1">
    <source>
        <dbReference type="SAM" id="MobiDB-lite"/>
    </source>
</evidence>
<proteinExistence type="predicted"/>
<organism evidence="2 3">
    <name type="scientific">Handroanthus impetiginosus</name>
    <dbReference type="NCBI Taxonomy" id="429701"/>
    <lineage>
        <taxon>Eukaryota</taxon>
        <taxon>Viridiplantae</taxon>
        <taxon>Streptophyta</taxon>
        <taxon>Embryophyta</taxon>
        <taxon>Tracheophyta</taxon>
        <taxon>Spermatophyta</taxon>
        <taxon>Magnoliopsida</taxon>
        <taxon>eudicotyledons</taxon>
        <taxon>Gunneridae</taxon>
        <taxon>Pentapetalae</taxon>
        <taxon>asterids</taxon>
        <taxon>lamiids</taxon>
        <taxon>Lamiales</taxon>
        <taxon>Bignoniaceae</taxon>
        <taxon>Crescentiina</taxon>
        <taxon>Tabebuia alliance</taxon>
        <taxon>Handroanthus</taxon>
    </lineage>
</organism>
<reference evidence="3" key="1">
    <citation type="journal article" date="2018" name="Gigascience">
        <title>Genome assembly of the Pink Ipe (Handroanthus impetiginosus, Bignoniaceae), a highly valued, ecologically keystone Neotropical timber forest tree.</title>
        <authorList>
            <person name="Silva-Junior O.B."/>
            <person name="Grattapaglia D."/>
            <person name="Novaes E."/>
            <person name="Collevatti R.G."/>
        </authorList>
    </citation>
    <scope>NUCLEOTIDE SEQUENCE [LARGE SCALE GENOMIC DNA]</scope>
    <source>
        <strain evidence="3">cv. UFG-1</strain>
    </source>
</reference>
<accession>A0A2G9G375</accession>